<evidence type="ECO:0008006" key="4">
    <source>
        <dbReference type="Google" id="ProtNLM"/>
    </source>
</evidence>
<feature type="transmembrane region" description="Helical" evidence="1">
    <location>
        <begin position="345"/>
        <end position="363"/>
    </location>
</feature>
<accession>A0ABT9VD10</accession>
<protein>
    <recommendedName>
        <fullName evidence="4">DUF2207 domain-containing protein</fullName>
    </recommendedName>
</protein>
<evidence type="ECO:0000313" key="2">
    <source>
        <dbReference type="EMBL" id="MDQ0158857.1"/>
    </source>
</evidence>
<comment type="caution">
    <text evidence="2">The sequence shown here is derived from an EMBL/GenBank/DDBJ whole genome shotgun (WGS) entry which is preliminary data.</text>
</comment>
<evidence type="ECO:0000256" key="1">
    <source>
        <dbReference type="SAM" id="Phobius"/>
    </source>
</evidence>
<sequence>MNIVNSFINVINLAPSTLTYEENSEKVTLNINSKLSNIIEFSNSSEIEFLEKSDNVNFNVKYRKKNYSRNELSHSFKHLNTNEEVECRVNLNKKSEFLGEIVYFFLDEFCEDLKNVNVSFLKCNGLEKKLVYIPISNSYTSGYLNLIPIEEFTDEQHIDEIPEDNVLAYQNHCQILKYKSNIERYESPLPLEINFKNEIQEEELDNSFKYLLYVLIIKLIAIKSENNYFLINGQSTIKIYDDNFFIPNNSSMLYELYDFIFDKDKYYDKVAITRNVITLYEFDNTNLNTLDQKLNRIYETINAHFSAYVQDSIENFFKSRKDIVKEAYESGIIIQEHTDQIVRQINVIILGFFTAILSIILLYSRGEKWILFMVLLIHILYFFISFLINRKNYKCRDEELEHAFDVYSSEFTTLDENKIDKIKDDHIKKPLKKLKDNYKLYSRIAISLGILILLICIGLFLSMVSWNDIHEFLIDKDHF</sequence>
<name>A0ABT9VD10_9BACI</name>
<dbReference type="RefSeq" id="WP_306974865.1">
    <property type="nucleotide sequence ID" value="NZ_JAUSTQ010000002.1"/>
</dbReference>
<gene>
    <name evidence="2" type="ORF">J2S77_000813</name>
</gene>
<organism evidence="2 3">
    <name type="scientific">Alkalibacillus salilacus</name>
    <dbReference type="NCBI Taxonomy" id="284582"/>
    <lineage>
        <taxon>Bacteria</taxon>
        <taxon>Bacillati</taxon>
        <taxon>Bacillota</taxon>
        <taxon>Bacilli</taxon>
        <taxon>Bacillales</taxon>
        <taxon>Bacillaceae</taxon>
        <taxon>Alkalibacillus</taxon>
    </lineage>
</organism>
<reference evidence="2 3" key="1">
    <citation type="submission" date="2023-07" db="EMBL/GenBank/DDBJ databases">
        <title>Genomic Encyclopedia of Type Strains, Phase IV (KMG-IV): sequencing the most valuable type-strain genomes for metagenomic binning, comparative biology and taxonomic classification.</title>
        <authorList>
            <person name="Goeker M."/>
        </authorList>
    </citation>
    <scope>NUCLEOTIDE SEQUENCE [LARGE SCALE GENOMIC DNA]</scope>
    <source>
        <strain evidence="2 3">DSM 16460</strain>
    </source>
</reference>
<keyword evidence="1" id="KW-0812">Transmembrane</keyword>
<feature type="transmembrane region" description="Helical" evidence="1">
    <location>
        <begin position="369"/>
        <end position="388"/>
    </location>
</feature>
<dbReference type="EMBL" id="JAUSTQ010000002">
    <property type="protein sequence ID" value="MDQ0158857.1"/>
    <property type="molecule type" value="Genomic_DNA"/>
</dbReference>
<keyword evidence="3" id="KW-1185">Reference proteome</keyword>
<feature type="transmembrane region" description="Helical" evidence="1">
    <location>
        <begin position="440"/>
        <end position="466"/>
    </location>
</feature>
<keyword evidence="1" id="KW-0472">Membrane</keyword>
<keyword evidence="1" id="KW-1133">Transmembrane helix</keyword>
<proteinExistence type="predicted"/>
<dbReference type="Proteomes" id="UP001224359">
    <property type="component" value="Unassembled WGS sequence"/>
</dbReference>
<evidence type="ECO:0000313" key="3">
    <source>
        <dbReference type="Proteomes" id="UP001224359"/>
    </source>
</evidence>